<gene>
    <name evidence="1" type="ORF">SAMN04489724_2603</name>
</gene>
<dbReference type="EMBL" id="FPBF01000003">
    <property type="protein sequence ID" value="SFT89249.1"/>
    <property type="molecule type" value="Genomic_DNA"/>
</dbReference>
<dbReference type="OrthoDB" id="9796281at2"/>
<dbReference type="InterPro" id="IPR014942">
    <property type="entry name" value="AbiEii"/>
</dbReference>
<name>A0A1I7BQ20_9BACT</name>
<proteinExistence type="predicted"/>
<keyword evidence="2" id="KW-1185">Reference proteome</keyword>
<dbReference type="AlphaFoldDB" id="A0A1I7BQ20"/>
<protein>
    <submittedName>
        <fullName evidence="1">Nucleotidyl transferase AbiEii toxin, Type IV TA system</fullName>
    </submittedName>
</protein>
<reference evidence="2" key="1">
    <citation type="submission" date="2016-10" db="EMBL/GenBank/DDBJ databases">
        <authorList>
            <person name="Varghese N."/>
            <person name="Submissions S."/>
        </authorList>
    </citation>
    <scope>NUCLEOTIDE SEQUENCE [LARGE SCALE GENOMIC DNA]</scope>
    <source>
        <strain evidence="2">DSM 23445</strain>
    </source>
</reference>
<dbReference type="Pfam" id="PF08843">
    <property type="entry name" value="AbiEii"/>
    <property type="match status" value="1"/>
</dbReference>
<evidence type="ECO:0000313" key="2">
    <source>
        <dbReference type="Proteomes" id="UP000199673"/>
    </source>
</evidence>
<evidence type="ECO:0000313" key="1">
    <source>
        <dbReference type="EMBL" id="SFT89249.1"/>
    </source>
</evidence>
<accession>A0A1I7BQ20</accession>
<dbReference type="STRING" id="305507.SAMN04489724_2603"/>
<dbReference type="Proteomes" id="UP000199673">
    <property type="component" value="Unassembled WGS sequence"/>
</dbReference>
<sequence length="216" mass="24714">MKGLAPKTLAVFDKVSALGSIKGYVLVGGTGIALQINHRLSEDLDFCKWVPKTNASHAVSVREIETELKKNFEIVTTNHLSFDQVDFRIDGVKLTFFNEVGLVCPQFTPITFTENILGVPLLLHGSMKVKTLFERITYRDYYDLFTLLSEKHFSLDELLNASIQYQPRLNYKMIIKRLSAWNLIKEDAGFTHLSPRYTVTTEEMGQFFVEEIKLLE</sequence>
<organism evidence="1 2">
    <name type="scientific">Algoriphagus locisalis</name>
    <dbReference type="NCBI Taxonomy" id="305507"/>
    <lineage>
        <taxon>Bacteria</taxon>
        <taxon>Pseudomonadati</taxon>
        <taxon>Bacteroidota</taxon>
        <taxon>Cytophagia</taxon>
        <taxon>Cytophagales</taxon>
        <taxon>Cyclobacteriaceae</taxon>
        <taxon>Algoriphagus</taxon>
    </lineage>
</organism>
<dbReference type="GO" id="GO:0016740">
    <property type="term" value="F:transferase activity"/>
    <property type="evidence" value="ECO:0007669"/>
    <property type="project" value="UniProtKB-KW"/>
</dbReference>
<keyword evidence="1" id="KW-0808">Transferase</keyword>
<dbReference type="RefSeq" id="WP_091693702.1">
    <property type="nucleotide sequence ID" value="NZ_FPBF01000003.1"/>
</dbReference>